<evidence type="ECO:0000313" key="1">
    <source>
        <dbReference type="EMBL" id="MBB3973684.1"/>
    </source>
</evidence>
<accession>A0A7W6GHE7</accession>
<comment type="caution">
    <text evidence="1">The sequence shown here is derived from an EMBL/GenBank/DDBJ whole genome shotgun (WGS) entry which is preliminary data.</text>
</comment>
<protein>
    <submittedName>
        <fullName evidence="1">Uncharacterized protein</fullName>
    </submittedName>
</protein>
<gene>
    <name evidence="1" type="ORF">GGR24_002354</name>
</gene>
<dbReference type="EMBL" id="JACIDR010000003">
    <property type="protein sequence ID" value="MBB3973684.1"/>
    <property type="molecule type" value="Genomic_DNA"/>
</dbReference>
<proteinExistence type="predicted"/>
<organism evidence="1 2">
    <name type="scientific">Hansschlegelia beijingensis</name>
    <dbReference type="NCBI Taxonomy" id="1133344"/>
    <lineage>
        <taxon>Bacteria</taxon>
        <taxon>Pseudomonadati</taxon>
        <taxon>Pseudomonadota</taxon>
        <taxon>Alphaproteobacteria</taxon>
        <taxon>Hyphomicrobiales</taxon>
        <taxon>Methylopilaceae</taxon>
        <taxon>Hansschlegelia</taxon>
    </lineage>
</organism>
<keyword evidence="2" id="KW-1185">Reference proteome</keyword>
<sequence length="50" mass="5319">MWARAAFFGALSCGTFMRASGDVFADRTAAFRAGAGARARGLRLLLLSRP</sequence>
<evidence type="ECO:0000313" key="2">
    <source>
        <dbReference type="Proteomes" id="UP000528964"/>
    </source>
</evidence>
<dbReference type="Proteomes" id="UP000528964">
    <property type="component" value="Unassembled WGS sequence"/>
</dbReference>
<name>A0A7W6GHE7_9HYPH</name>
<dbReference type="AlphaFoldDB" id="A0A7W6GHE7"/>
<reference evidence="1 2" key="1">
    <citation type="submission" date="2020-08" db="EMBL/GenBank/DDBJ databases">
        <title>Genomic Encyclopedia of Type Strains, Phase IV (KMG-IV): sequencing the most valuable type-strain genomes for metagenomic binning, comparative biology and taxonomic classification.</title>
        <authorList>
            <person name="Goeker M."/>
        </authorList>
    </citation>
    <scope>NUCLEOTIDE SEQUENCE [LARGE SCALE GENOMIC DNA]</scope>
    <source>
        <strain evidence="1 2">DSM 25481</strain>
    </source>
</reference>